<dbReference type="Pfam" id="PF02805">
    <property type="entry name" value="Ada_Zn_binding"/>
    <property type="match status" value="1"/>
</dbReference>
<dbReference type="NCBIfam" id="NF011964">
    <property type="entry name" value="PRK15435.1"/>
    <property type="match status" value="1"/>
</dbReference>
<dbReference type="Gene3D" id="3.40.10.10">
    <property type="entry name" value="DNA Methylphosphotriester Repair Domain"/>
    <property type="match status" value="1"/>
</dbReference>
<dbReference type="Pfam" id="PF01035">
    <property type="entry name" value="DNA_binding_1"/>
    <property type="match status" value="1"/>
</dbReference>
<dbReference type="Gene3D" id="1.10.10.10">
    <property type="entry name" value="Winged helix-like DNA-binding domain superfamily/Winged helix DNA-binding domain"/>
    <property type="match status" value="1"/>
</dbReference>
<evidence type="ECO:0000313" key="8">
    <source>
        <dbReference type="EMBL" id="MFC3676377.1"/>
    </source>
</evidence>
<dbReference type="SUPFAM" id="SSF53155">
    <property type="entry name" value="Methylated DNA-protein cysteine methyltransferase domain"/>
    <property type="match status" value="1"/>
</dbReference>
<dbReference type="SUPFAM" id="SSF57884">
    <property type="entry name" value="Ada DNA repair protein, N-terminal domain (N-Ada 10)"/>
    <property type="match status" value="1"/>
</dbReference>
<dbReference type="SMART" id="SM00342">
    <property type="entry name" value="HTH_ARAC"/>
    <property type="match status" value="1"/>
</dbReference>
<evidence type="ECO:0000313" key="9">
    <source>
        <dbReference type="Proteomes" id="UP001595711"/>
    </source>
</evidence>
<dbReference type="InterPro" id="IPR036217">
    <property type="entry name" value="MethylDNA_cys_MeTrfase_DNAb"/>
</dbReference>
<dbReference type="InterPro" id="IPR014048">
    <property type="entry name" value="MethylDNA_cys_MeTrfase_DNA-bd"/>
</dbReference>
<evidence type="ECO:0000256" key="1">
    <source>
        <dbReference type="ARBA" id="ARBA00001947"/>
    </source>
</evidence>
<keyword evidence="3" id="KW-0227">DNA damage</keyword>
<dbReference type="Gene3D" id="1.10.10.60">
    <property type="entry name" value="Homeodomain-like"/>
    <property type="match status" value="1"/>
</dbReference>
<protein>
    <submittedName>
        <fullName evidence="8">Bifunctional DNA-binding transcriptional regulator/O6-methylguanine-DNA methyltransferase Ada</fullName>
        <ecNumber evidence="8">2.1.1.-</ecNumber>
    </submittedName>
</protein>
<dbReference type="InterPro" id="IPR036388">
    <property type="entry name" value="WH-like_DNA-bd_sf"/>
</dbReference>
<dbReference type="PROSITE" id="PS01124">
    <property type="entry name" value="HTH_ARAC_FAMILY_2"/>
    <property type="match status" value="1"/>
</dbReference>
<dbReference type="InterPro" id="IPR009057">
    <property type="entry name" value="Homeodomain-like_sf"/>
</dbReference>
<reference evidence="9" key="1">
    <citation type="journal article" date="2019" name="Int. J. Syst. Evol. Microbiol.">
        <title>The Global Catalogue of Microorganisms (GCM) 10K type strain sequencing project: providing services to taxonomists for standard genome sequencing and annotation.</title>
        <authorList>
            <consortium name="The Broad Institute Genomics Platform"/>
            <consortium name="The Broad Institute Genome Sequencing Center for Infectious Disease"/>
            <person name="Wu L."/>
            <person name="Ma J."/>
        </authorList>
    </citation>
    <scope>NUCLEOTIDE SEQUENCE [LARGE SCALE GENOMIC DNA]</scope>
    <source>
        <strain evidence="9">KCTC 42182</strain>
    </source>
</reference>
<comment type="caution">
    <text evidence="8">The sequence shown here is derived from an EMBL/GenBank/DDBJ whole genome shotgun (WGS) entry which is preliminary data.</text>
</comment>
<dbReference type="RefSeq" id="WP_379726875.1">
    <property type="nucleotide sequence ID" value="NZ_JBHRYJ010000002.1"/>
</dbReference>
<evidence type="ECO:0000256" key="5">
    <source>
        <dbReference type="ARBA" id="ARBA00023159"/>
    </source>
</evidence>
<feature type="domain" description="HTH araC/xylS-type" evidence="7">
    <location>
        <begin position="89"/>
        <end position="189"/>
    </location>
</feature>
<keyword evidence="5" id="KW-0010">Activator</keyword>
<dbReference type="Proteomes" id="UP001595711">
    <property type="component" value="Unassembled WGS sequence"/>
</dbReference>
<keyword evidence="4" id="KW-0805">Transcription regulation</keyword>
<keyword evidence="6" id="KW-0804">Transcription</keyword>
<keyword evidence="8" id="KW-0238">DNA-binding</keyword>
<dbReference type="SUPFAM" id="SSF46689">
    <property type="entry name" value="Homeodomain-like"/>
    <property type="match status" value="1"/>
</dbReference>
<accession>A0ABV7VHY0</accession>
<dbReference type="InterPro" id="IPR035451">
    <property type="entry name" value="Ada-like_dom_sf"/>
</dbReference>
<dbReference type="NCBIfam" id="TIGR00589">
    <property type="entry name" value="ogt"/>
    <property type="match status" value="1"/>
</dbReference>
<dbReference type="PANTHER" id="PTHR10815">
    <property type="entry name" value="METHYLATED-DNA--PROTEIN-CYSTEINE METHYLTRANSFERASE"/>
    <property type="match status" value="1"/>
</dbReference>
<sequence length="363" mass="38779">MTKTPAKSGRVPTDAEFAALRGNDAATDGRFFYAVATTGVFCKPSCVSRAPKRENVRIFADAAAAEAAGFRPCKRCRPDRAPAADARLERARSLIEQRLAAGESAPTLAQLAAVAHMGATHLQRRFAAAYGLSPRAYADAQRVKTLKQELRKGSGVSDAIYGAGFGATSRVYEKADRWLGMTPADYRRGGEGLTLTVAIRRSPMGLTLVAESPRGIAALLFGEREKAMLDELRGEFPAAEIRRDDGAGDAAYTALDAVLQGRPLPRGLHLDLRGTPFQIRVWTALQMIPAGETRTYQEIARALGMPTAARAVGSACGRNIIGVLVPCHRALRSDGGLGGYRWGLNRKEKLIDGEAAATEAAAE</sequence>
<dbReference type="CDD" id="cd06445">
    <property type="entry name" value="ATase"/>
    <property type="match status" value="1"/>
</dbReference>
<dbReference type="GO" id="GO:0032259">
    <property type="term" value="P:methylation"/>
    <property type="evidence" value="ECO:0007669"/>
    <property type="project" value="UniProtKB-KW"/>
</dbReference>
<keyword evidence="9" id="KW-1185">Reference proteome</keyword>
<dbReference type="InterPro" id="IPR004026">
    <property type="entry name" value="Ada_DNA_repair_Zn-bd"/>
</dbReference>
<proteinExistence type="predicted"/>
<evidence type="ECO:0000256" key="2">
    <source>
        <dbReference type="ARBA" id="ARBA00022603"/>
    </source>
</evidence>
<organism evidence="8 9">
    <name type="scientific">Ferrovibrio xuzhouensis</name>
    <dbReference type="NCBI Taxonomy" id="1576914"/>
    <lineage>
        <taxon>Bacteria</taxon>
        <taxon>Pseudomonadati</taxon>
        <taxon>Pseudomonadota</taxon>
        <taxon>Alphaproteobacteria</taxon>
        <taxon>Rhodospirillales</taxon>
        <taxon>Rhodospirillaceae</taxon>
        <taxon>Ferrovibrio</taxon>
    </lineage>
</organism>
<dbReference type="GO" id="GO:0008168">
    <property type="term" value="F:methyltransferase activity"/>
    <property type="evidence" value="ECO:0007669"/>
    <property type="project" value="UniProtKB-KW"/>
</dbReference>
<dbReference type="PANTHER" id="PTHR10815:SF5">
    <property type="entry name" value="METHYLATED-DNA--PROTEIN-CYSTEINE METHYLTRANSFERASE"/>
    <property type="match status" value="1"/>
</dbReference>
<dbReference type="InterPro" id="IPR018060">
    <property type="entry name" value="HTH_AraC"/>
</dbReference>
<evidence type="ECO:0000256" key="3">
    <source>
        <dbReference type="ARBA" id="ARBA00022763"/>
    </source>
</evidence>
<dbReference type="InterPro" id="IPR036631">
    <property type="entry name" value="MGMT_N_sf"/>
</dbReference>
<evidence type="ECO:0000256" key="6">
    <source>
        <dbReference type="ARBA" id="ARBA00023163"/>
    </source>
</evidence>
<comment type="cofactor">
    <cofactor evidence="1">
        <name>Zn(2+)</name>
        <dbReference type="ChEBI" id="CHEBI:29105"/>
    </cofactor>
</comment>
<dbReference type="EC" id="2.1.1.-" evidence="8"/>
<dbReference type="GO" id="GO:0003677">
    <property type="term" value="F:DNA binding"/>
    <property type="evidence" value="ECO:0007669"/>
    <property type="project" value="UniProtKB-KW"/>
</dbReference>
<gene>
    <name evidence="8" type="primary">ada</name>
    <name evidence="8" type="ORF">ACFOOQ_12545</name>
</gene>
<evidence type="ECO:0000259" key="7">
    <source>
        <dbReference type="PROSITE" id="PS01124"/>
    </source>
</evidence>
<keyword evidence="2 8" id="KW-0489">Methyltransferase</keyword>
<dbReference type="Gene3D" id="3.30.160.70">
    <property type="entry name" value="Methylated DNA-protein cysteine methyltransferase domain"/>
    <property type="match status" value="1"/>
</dbReference>
<keyword evidence="8" id="KW-0808">Transferase</keyword>
<dbReference type="SUPFAM" id="SSF46767">
    <property type="entry name" value="Methylated DNA-protein cysteine methyltransferase, C-terminal domain"/>
    <property type="match status" value="1"/>
</dbReference>
<dbReference type="Pfam" id="PF12833">
    <property type="entry name" value="HTH_18"/>
    <property type="match status" value="1"/>
</dbReference>
<name>A0ABV7VHY0_9PROT</name>
<dbReference type="EMBL" id="JBHRYJ010000002">
    <property type="protein sequence ID" value="MFC3676377.1"/>
    <property type="molecule type" value="Genomic_DNA"/>
</dbReference>
<evidence type="ECO:0000256" key="4">
    <source>
        <dbReference type="ARBA" id="ARBA00023015"/>
    </source>
</evidence>